<dbReference type="CDD" id="cd10210">
    <property type="entry name" value="ASKHA_NBD_Arp6"/>
    <property type="match status" value="1"/>
</dbReference>
<dbReference type="HOGENOM" id="CLU_027965_1_1_1"/>
<dbReference type="InterPro" id="IPR043129">
    <property type="entry name" value="ATPase_NBD"/>
</dbReference>
<evidence type="ECO:0000256" key="8">
    <source>
        <dbReference type="ARBA" id="ARBA00023159"/>
    </source>
</evidence>
<proteinExistence type="inferred from homology"/>
<dbReference type="GO" id="GO:0031491">
    <property type="term" value="F:nucleosome binding"/>
    <property type="evidence" value="ECO:0007669"/>
    <property type="project" value="EnsemblFungi"/>
</dbReference>
<evidence type="ECO:0000256" key="4">
    <source>
        <dbReference type="ARBA" id="ARBA00018633"/>
    </source>
</evidence>
<dbReference type="GO" id="GO:0005737">
    <property type="term" value="C:cytoplasm"/>
    <property type="evidence" value="ECO:0007669"/>
    <property type="project" value="UniProtKB-SubCell"/>
</dbReference>
<keyword evidence="9" id="KW-0804">Transcription</keyword>
<dbReference type="STRING" id="1071378.G0W620"/>
<gene>
    <name evidence="13" type="primary">NDAI0B01960</name>
    <name evidence="13" type="ordered locus">NDAI_0B01960</name>
</gene>
<comment type="function">
    <text evidence="11">Component of the SWR1 complex which mediates the ATP-dependent exchange of histone H2A for the H2A variant HZT1 leading to transcriptional regulation of selected genes by chromatin remodeling. Involved in chromosome stability.</text>
</comment>
<evidence type="ECO:0000256" key="12">
    <source>
        <dbReference type="ARBA" id="ARBA00073820"/>
    </source>
</evidence>
<keyword evidence="5" id="KW-0963">Cytoplasm</keyword>
<evidence type="ECO:0000256" key="1">
    <source>
        <dbReference type="ARBA" id="ARBA00004123"/>
    </source>
</evidence>
<comment type="subcellular location">
    <subcellularLocation>
        <location evidence="2">Cytoplasm</location>
    </subcellularLocation>
    <subcellularLocation>
        <location evidence="1">Nucleus</location>
    </subcellularLocation>
</comment>
<accession>G0W620</accession>
<dbReference type="PANTHER" id="PTHR11937">
    <property type="entry name" value="ACTIN"/>
    <property type="match status" value="1"/>
</dbReference>
<dbReference type="SUPFAM" id="SSF53067">
    <property type="entry name" value="Actin-like ATPase domain"/>
    <property type="match status" value="2"/>
</dbReference>
<organism evidence="13 14">
    <name type="scientific">Naumovozyma dairenensis (strain ATCC 10597 / BCRC 20456 / CBS 421 / NBRC 0211 / NRRL Y-12639)</name>
    <name type="common">Saccharomyces dairenensis</name>
    <dbReference type="NCBI Taxonomy" id="1071378"/>
    <lineage>
        <taxon>Eukaryota</taxon>
        <taxon>Fungi</taxon>
        <taxon>Dikarya</taxon>
        <taxon>Ascomycota</taxon>
        <taxon>Saccharomycotina</taxon>
        <taxon>Saccharomycetes</taxon>
        <taxon>Saccharomycetales</taxon>
        <taxon>Saccharomycetaceae</taxon>
        <taxon>Naumovozyma</taxon>
    </lineage>
</organism>
<dbReference type="AlphaFoldDB" id="G0W620"/>
<keyword evidence="6" id="KW-0156">Chromatin regulator</keyword>
<dbReference type="OMA" id="FFEEYEC"/>
<evidence type="ECO:0000256" key="7">
    <source>
        <dbReference type="ARBA" id="ARBA00023015"/>
    </source>
</evidence>
<dbReference type="InterPro" id="IPR004000">
    <property type="entry name" value="Actin"/>
</dbReference>
<sequence length="439" mass="50402">MDSTPLVLDNGSYEIKFGLSNSERPYRALNGFAVDKYGSAYLSNQMKKIQEVSEVTLRRPHELGQLTSWELESCIWDYCLYNPDEFDGFELGGSGKKHLIVSEPCMTLPELSKNMDQVIFEEYEFDSLFKAPTAGYIPFGVQADDRKVLLDTISGKKNDDDMIGQSENVTISTDNLKDDKKKFSNDYQDYELVIDSGFNCTWIIPMIKGVPYYKAIKKLDIGGRFLTGLLKETLSFRHYDLMDETLLVNNIKEKCLFVSPTSYFDSFKAKEETSVEYILPDISSSYLGYTRENKSKPLPEGSQVVKLYDELFSVPETFFHPEISRILKPGIVETILESLSMIPEILRPLLVANIVCTGGNFNLPHFAARLAAELQRQLPTDWTCRISVPKKECELFSWKSMCQFANTDSYKKTRISKEEYYEHGPDWLTKHKFGYQNWL</sequence>
<comment type="similarity">
    <text evidence="3">Belongs to the actin family. ARP6 subfamily.</text>
</comment>
<dbReference type="GO" id="GO:0034399">
    <property type="term" value="C:nuclear periphery"/>
    <property type="evidence" value="ECO:0007669"/>
    <property type="project" value="EnsemblFungi"/>
</dbReference>
<evidence type="ECO:0000313" key="14">
    <source>
        <dbReference type="Proteomes" id="UP000000689"/>
    </source>
</evidence>
<dbReference type="KEGG" id="ndi:NDAI_0B01960"/>
<dbReference type="GeneID" id="11497492"/>
<dbReference type="EMBL" id="HE580268">
    <property type="protein sequence ID" value="CCD23231.1"/>
    <property type="molecule type" value="Genomic_DNA"/>
</dbReference>
<evidence type="ECO:0000256" key="10">
    <source>
        <dbReference type="ARBA" id="ARBA00023242"/>
    </source>
</evidence>
<keyword evidence="10" id="KW-0539">Nucleus</keyword>
<protein>
    <recommendedName>
        <fullName evidence="4">Actin-like protein ARP6</fullName>
    </recommendedName>
    <alternativeName>
        <fullName evidence="12">Actin-like protein arp6</fullName>
    </alternativeName>
</protein>
<evidence type="ECO:0000256" key="11">
    <source>
        <dbReference type="ARBA" id="ARBA00025222"/>
    </source>
</evidence>
<dbReference type="GO" id="GO:0000812">
    <property type="term" value="C:Swr1 complex"/>
    <property type="evidence" value="ECO:0007669"/>
    <property type="project" value="EnsemblFungi"/>
</dbReference>
<name>G0W620_NAUDC</name>
<dbReference type="RefSeq" id="XP_003668474.1">
    <property type="nucleotide sequence ID" value="XM_003668426.1"/>
</dbReference>
<dbReference type="eggNOG" id="KOG0680">
    <property type="taxonomic scope" value="Eukaryota"/>
</dbReference>
<dbReference type="GO" id="GO:0006338">
    <property type="term" value="P:chromatin remodeling"/>
    <property type="evidence" value="ECO:0007669"/>
    <property type="project" value="EnsemblFungi"/>
</dbReference>
<keyword evidence="7" id="KW-0805">Transcription regulation</keyword>
<evidence type="ECO:0000256" key="6">
    <source>
        <dbReference type="ARBA" id="ARBA00022853"/>
    </source>
</evidence>
<dbReference type="FunFam" id="3.90.640.10:FF:000040">
    <property type="entry name" value="Actin-like protein ARP6"/>
    <property type="match status" value="1"/>
</dbReference>
<keyword evidence="8" id="KW-0010">Activator</keyword>
<evidence type="ECO:0000256" key="2">
    <source>
        <dbReference type="ARBA" id="ARBA00004496"/>
    </source>
</evidence>
<dbReference type="Gene3D" id="3.30.420.40">
    <property type="match status" value="3"/>
</dbReference>
<evidence type="ECO:0000256" key="5">
    <source>
        <dbReference type="ARBA" id="ARBA00022490"/>
    </source>
</evidence>
<dbReference type="OrthoDB" id="6220758at2759"/>
<evidence type="ECO:0000313" key="13">
    <source>
        <dbReference type="EMBL" id="CCD23231.1"/>
    </source>
</evidence>
<dbReference type="Pfam" id="PF00022">
    <property type="entry name" value="Actin"/>
    <property type="match status" value="1"/>
</dbReference>
<dbReference type="SMART" id="SM00268">
    <property type="entry name" value="ACTIN"/>
    <property type="match status" value="1"/>
</dbReference>
<dbReference type="Gene3D" id="3.90.640.10">
    <property type="entry name" value="Actin, Chain A, domain 4"/>
    <property type="match status" value="1"/>
</dbReference>
<evidence type="ECO:0000256" key="3">
    <source>
        <dbReference type="ARBA" id="ARBA00005665"/>
    </source>
</evidence>
<reference evidence="13 14" key="1">
    <citation type="journal article" date="2011" name="Proc. Natl. Acad. Sci. U.S.A.">
        <title>Evolutionary erosion of yeast sex chromosomes by mating-type switching accidents.</title>
        <authorList>
            <person name="Gordon J.L."/>
            <person name="Armisen D."/>
            <person name="Proux-Wera E."/>
            <person name="Oheigeartaigh S.S."/>
            <person name="Byrne K.P."/>
            <person name="Wolfe K.H."/>
        </authorList>
    </citation>
    <scope>NUCLEOTIDE SEQUENCE [LARGE SCALE GENOMIC DNA]</scope>
    <source>
        <strain evidence="14">ATCC 10597 / BCRC 20456 / CBS 421 / NBRC 0211 / NRRL Y-12639</strain>
    </source>
</reference>
<keyword evidence="14" id="KW-1185">Reference proteome</keyword>
<evidence type="ECO:0000256" key="9">
    <source>
        <dbReference type="ARBA" id="ARBA00023163"/>
    </source>
</evidence>
<dbReference type="Proteomes" id="UP000000689">
    <property type="component" value="Chromosome 2"/>
</dbReference>